<dbReference type="Proteomes" id="UP000008021">
    <property type="component" value="Chromosome 10"/>
</dbReference>
<protein>
    <recommendedName>
        <fullName evidence="9">Amino acid transporter transmembrane domain-containing protein</fullName>
    </recommendedName>
</protein>
<evidence type="ECO:0000256" key="3">
    <source>
        <dbReference type="ARBA" id="ARBA00022692"/>
    </source>
</evidence>
<comment type="subcellular location">
    <subcellularLocation>
        <location evidence="1">Cell membrane</location>
        <topology evidence="1">Multi-pass membrane protein</topology>
    </subcellularLocation>
</comment>
<feature type="domain" description="Amino acid transporter transmembrane" evidence="9">
    <location>
        <begin position="27"/>
        <end position="387"/>
    </location>
</feature>
<evidence type="ECO:0000256" key="4">
    <source>
        <dbReference type="ARBA" id="ARBA00022970"/>
    </source>
</evidence>
<feature type="transmembrane region" description="Helical" evidence="8">
    <location>
        <begin position="303"/>
        <end position="323"/>
    </location>
</feature>
<dbReference type="eggNOG" id="KOG1303">
    <property type="taxonomic scope" value="Eukaryota"/>
</dbReference>
<dbReference type="GO" id="GO:0006865">
    <property type="term" value="P:amino acid transport"/>
    <property type="evidence" value="ECO:0007669"/>
    <property type="project" value="UniProtKB-KW"/>
</dbReference>
<keyword evidence="2" id="KW-0813">Transport</keyword>
<feature type="transmembrane region" description="Helical" evidence="8">
    <location>
        <begin position="372"/>
        <end position="393"/>
    </location>
</feature>
<dbReference type="Gramene" id="OMERI10G07280.1">
    <property type="protein sequence ID" value="OMERI10G07280.1"/>
    <property type="gene ID" value="OMERI10G07280"/>
</dbReference>
<evidence type="ECO:0000256" key="7">
    <source>
        <dbReference type="SAM" id="MobiDB-lite"/>
    </source>
</evidence>
<evidence type="ECO:0000256" key="2">
    <source>
        <dbReference type="ARBA" id="ARBA00022448"/>
    </source>
</evidence>
<reference evidence="10" key="2">
    <citation type="submission" date="2018-05" db="EMBL/GenBank/DDBJ databases">
        <title>OmerRS3 (Oryza meridionalis Reference Sequence Version 3).</title>
        <authorList>
            <person name="Zhang J."/>
            <person name="Kudrna D."/>
            <person name="Lee S."/>
            <person name="Talag J."/>
            <person name="Welchert J."/>
            <person name="Wing R.A."/>
        </authorList>
    </citation>
    <scope>NUCLEOTIDE SEQUENCE [LARGE SCALE GENOMIC DNA]</scope>
    <source>
        <strain evidence="10">cv. OR44</strain>
    </source>
</reference>
<name>A0A0E0EXV2_9ORYZ</name>
<proteinExistence type="predicted"/>
<evidence type="ECO:0000256" key="8">
    <source>
        <dbReference type="SAM" id="Phobius"/>
    </source>
</evidence>
<keyword evidence="4" id="KW-0029">Amino-acid transport</keyword>
<keyword evidence="3 8" id="KW-0812">Transmembrane</keyword>
<feature type="transmembrane region" description="Helical" evidence="8">
    <location>
        <begin position="225"/>
        <end position="245"/>
    </location>
</feature>
<feature type="transmembrane region" description="Helical" evidence="8">
    <location>
        <begin position="113"/>
        <end position="130"/>
    </location>
</feature>
<feature type="transmembrane region" description="Helical" evidence="8">
    <location>
        <begin position="265"/>
        <end position="283"/>
    </location>
</feature>
<sequence length="405" mass="44004">MSPVARGGTPEEEGSGADVEKAAAETGGVCSLVIGTLVTWCSSLVVASLWQWNGDKHTSYKLLAKSIFGPWGYWYVTFFQQVASIGNNIAIQIAAGSSLKAVYKHYHKTDDGAMTLQQFIILFGAFELLLSQLPDIHSLRWVNAACTASTIGFAGTAIGVTIYDGHRIDHNEVDYGLQGSTASKIFRAFNALGTIAFSFGDAMLPEIQSSVREPVRMNMYKGVSTAYSIIVMSYWTLAFSGYWAFGSGVQPYILSSLTVPRWTIVMANLFAVIQITGCFQIYCRPTFAQFEQRIQDTGYRARLWRLVYTSAYMVVITLISAAMPFFGDFVSVCGAVGFTPLDFVLPALAFLKAGKLPENPGLRGAVKAITSAVAVLFSVVGALACIGAVRAIALDVKTYKFFHDM</sequence>
<evidence type="ECO:0000313" key="10">
    <source>
        <dbReference type="EnsemblPlants" id="OMERI10G07280.1"/>
    </source>
</evidence>
<evidence type="ECO:0000256" key="1">
    <source>
        <dbReference type="ARBA" id="ARBA00004651"/>
    </source>
</evidence>
<reference evidence="10" key="1">
    <citation type="submission" date="2015-04" db="UniProtKB">
        <authorList>
            <consortium name="EnsemblPlants"/>
        </authorList>
    </citation>
    <scope>IDENTIFICATION</scope>
</reference>
<dbReference type="STRING" id="40149.A0A0E0EXV2"/>
<keyword evidence="11" id="KW-1185">Reference proteome</keyword>
<feature type="region of interest" description="Disordered" evidence="7">
    <location>
        <begin position="1"/>
        <end position="20"/>
    </location>
</feature>
<keyword evidence="6 8" id="KW-0472">Membrane</keyword>
<organism evidence="10">
    <name type="scientific">Oryza meridionalis</name>
    <dbReference type="NCBI Taxonomy" id="40149"/>
    <lineage>
        <taxon>Eukaryota</taxon>
        <taxon>Viridiplantae</taxon>
        <taxon>Streptophyta</taxon>
        <taxon>Embryophyta</taxon>
        <taxon>Tracheophyta</taxon>
        <taxon>Spermatophyta</taxon>
        <taxon>Magnoliopsida</taxon>
        <taxon>Liliopsida</taxon>
        <taxon>Poales</taxon>
        <taxon>Poaceae</taxon>
        <taxon>BOP clade</taxon>
        <taxon>Oryzoideae</taxon>
        <taxon>Oryzeae</taxon>
        <taxon>Oryzinae</taxon>
        <taxon>Oryza</taxon>
    </lineage>
</organism>
<dbReference type="Pfam" id="PF01490">
    <property type="entry name" value="Aa_trans"/>
    <property type="match status" value="1"/>
</dbReference>
<dbReference type="AlphaFoldDB" id="A0A0E0EXV2"/>
<evidence type="ECO:0000256" key="6">
    <source>
        <dbReference type="ARBA" id="ARBA00023136"/>
    </source>
</evidence>
<dbReference type="GO" id="GO:0005886">
    <property type="term" value="C:plasma membrane"/>
    <property type="evidence" value="ECO:0007669"/>
    <property type="project" value="UniProtKB-SubCell"/>
</dbReference>
<keyword evidence="5 8" id="KW-1133">Transmembrane helix</keyword>
<accession>A0A0E0EXV2</accession>
<dbReference type="HOGENOM" id="CLU_031160_1_0_1"/>
<dbReference type="PANTHER" id="PTHR48017">
    <property type="entry name" value="OS05G0424000 PROTEIN-RELATED"/>
    <property type="match status" value="1"/>
</dbReference>
<evidence type="ECO:0000313" key="11">
    <source>
        <dbReference type="Proteomes" id="UP000008021"/>
    </source>
</evidence>
<feature type="transmembrane region" description="Helical" evidence="8">
    <location>
        <begin position="73"/>
        <end position="93"/>
    </location>
</feature>
<dbReference type="InterPro" id="IPR013057">
    <property type="entry name" value="AA_transpt_TM"/>
</dbReference>
<evidence type="ECO:0000259" key="9">
    <source>
        <dbReference type="Pfam" id="PF01490"/>
    </source>
</evidence>
<feature type="transmembrane region" description="Helical" evidence="8">
    <location>
        <begin position="142"/>
        <end position="165"/>
    </location>
</feature>
<dbReference type="EnsemblPlants" id="OMERI10G07280.1">
    <property type="protein sequence ID" value="OMERI10G07280.1"/>
    <property type="gene ID" value="OMERI10G07280"/>
</dbReference>
<evidence type="ECO:0000256" key="5">
    <source>
        <dbReference type="ARBA" id="ARBA00022989"/>
    </source>
</evidence>
<feature type="transmembrane region" description="Helical" evidence="8">
    <location>
        <begin position="329"/>
        <end position="351"/>
    </location>
</feature>
<feature type="transmembrane region" description="Helical" evidence="8">
    <location>
        <begin position="32"/>
        <end position="52"/>
    </location>
</feature>